<gene>
    <name evidence="1" type="primary">ALDH1A2</name>
</gene>
<evidence type="ECO:0000313" key="2">
    <source>
        <dbReference type="Proteomes" id="UP000005640"/>
    </source>
</evidence>
<dbReference type="EMBL" id="AC066616">
    <property type="status" value="NOT_ANNOTATED_CDS"/>
    <property type="molecule type" value="Genomic_DNA"/>
</dbReference>
<keyword evidence="2" id="KW-1185">Reference proteome</keyword>
<dbReference type="EMBL" id="AC025431">
    <property type="status" value="NOT_ANNOTATED_CDS"/>
    <property type="molecule type" value="Genomic_DNA"/>
</dbReference>
<dbReference type="HGNC" id="HGNC:15472">
    <property type="gene designation" value="ALDH1A2"/>
</dbReference>
<dbReference type="EMBL" id="AC084781">
    <property type="status" value="NOT_ANNOTATED_CDS"/>
    <property type="molecule type" value="Genomic_DNA"/>
</dbReference>
<dbReference type="Proteomes" id="UP000005640">
    <property type="component" value="Chromosome 15"/>
</dbReference>
<dbReference type="OrthoDB" id="310895at2759"/>
<name>A0A0G2JL97_HUMAN</name>
<evidence type="ECO:0000313" key="1">
    <source>
        <dbReference type="Ensembl" id="ENSP00000454028.1"/>
    </source>
</evidence>
<dbReference type="Bgee" id="ENSG00000128918">
    <property type="expression patterns" value="Expressed in germinal epithelium of ovary and 154 other cell types or tissues"/>
</dbReference>
<dbReference type="EMBL" id="KF510409">
    <property type="status" value="NOT_ANNOTATED_CDS"/>
    <property type="molecule type" value="Genomic_DNA"/>
</dbReference>
<reference evidence="1 2" key="1">
    <citation type="journal article" date="2001" name="Nature">
        <title>Initial sequencing and analysis of the human genome.</title>
        <authorList>
            <consortium name="International Human Genome Sequencing Consortium"/>
            <person name="Lander E.S."/>
            <person name="Linton L.M."/>
            <person name="Birren B."/>
            <person name="Nusbaum C."/>
            <person name="Zody M.C."/>
            <person name="Baldwin J."/>
            <person name="Devon K."/>
            <person name="Dewar K."/>
            <person name="Doyle M."/>
            <person name="FitzHugh W."/>
            <person name="Funke R."/>
            <person name="Gage D."/>
            <person name="Harris K."/>
            <person name="Heaford A."/>
            <person name="Howland J."/>
            <person name="Kann L."/>
            <person name="Lehoczky J."/>
            <person name="LeVine R."/>
            <person name="McEwan P."/>
            <person name="McKernan K."/>
            <person name="Meldrim J."/>
            <person name="Mesirov J.P."/>
            <person name="Miranda C."/>
            <person name="Morris W."/>
            <person name="Naylor J."/>
            <person name="Raymond C."/>
            <person name="Rosetti M."/>
            <person name="Santos R."/>
            <person name="Sheridan A."/>
            <person name="Sougnez C."/>
            <person name="Stange-Thomann N."/>
            <person name="Stojanovic N."/>
            <person name="Subramanian A."/>
            <person name="Wyman D."/>
            <person name="Rogers J."/>
            <person name="Sulston J."/>
            <person name="Ainscough R."/>
            <person name="Beck S."/>
            <person name="Bentley D."/>
            <person name="Burton J."/>
            <person name="Clee C."/>
            <person name="Carter N."/>
            <person name="Coulson A."/>
            <person name="Deadman R."/>
            <person name="Deloukas P."/>
            <person name="Dunham A."/>
            <person name="Dunham I."/>
            <person name="Durbin R."/>
            <person name="French L."/>
            <person name="Grafham D."/>
            <person name="Gregory S."/>
            <person name="Hubbard T."/>
            <person name="Humphray S."/>
            <person name="Hunt A."/>
            <person name="Jones M."/>
            <person name="Lloyd C."/>
            <person name="McMurray A."/>
            <person name="Matthews L."/>
            <person name="Mercer S."/>
            <person name="Milne S."/>
            <person name="Mullikin J.C."/>
            <person name="Mungall A."/>
            <person name="Plumb R."/>
            <person name="Ross M."/>
            <person name="Shownkeen R."/>
            <person name="Sims S."/>
            <person name="Waterston R.H."/>
            <person name="Wilson R.K."/>
            <person name="Hillier L.W."/>
            <person name="McPherson J.D."/>
            <person name="Marra M.A."/>
            <person name="Mardis E.R."/>
            <person name="Fulton L.A."/>
            <person name="Chinwalla A.T."/>
            <person name="Pepin K.H."/>
            <person name="Gish W.R."/>
            <person name="Chissoe S.L."/>
            <person name="Wendl M.C."/>
            <person name="Delehaunty K.D."/>
            <person name="Miner T.L."/>
            <person name="Delehaunty A."/>
            <person name="Kramer J.B."/>
            <person name="Cook L.L."/>
            <person name="Fulton R.S."/>
            <person name="Johnson D.L."/>
            <person name="Minx P.J."/>
            <person name="Clifton S.W."/>
            <person name="Hawkins T."/>
            <person name="Branscomb E."/>
            <person name="Predki P."/>
            <person name="Richardson P."/>
            <person name="Wenning S."/>
            <person name="Slezak T."/>
            <person name="Doggett N."/>
            <person name="Cheng J.F."/>
            <person name="Olsen A."/>
            <person name="Lucas S."/>
            <person name="Elkin C."/>
            <person name="Uberbacher E."/>
            <person name="Frazier M."/>
            <person name="Gibbs R.A."/>
            <person name="Muzny D.M."/>
            <person name="Scherer S.E."/>
            <person name="Bouck J.B."/>
            <person name="Sodergren E.J."/>
            <person name="Worley K.C."/>
            <person name="Rives C.M."/>
            <person name="Gorrell J.H."/>
            <person name="Metzker M.L."/>
            <person name="Naylor S.L."/>
            <person name="Kucherlapati R.S."/>
            <person name="Nelson D.L."/>
            <person name="Weinstock G.M."/>
            <person name="Sakaki Y."/>
            <person name="Fujiyama A."/>
            <person name="Hattori M."/>
            <person name="Yada T."/>
            <person name="Toyoda A."/>
            <person name="Itoh T."/>
            <person name="Kawagoe C."/>
            <person name="Watanabe H."/>
            <person name="Totoki Y."/>
            <person name="Taylor T."/>
            <person name="Weissenbach J."/>
            <person name="Heilig R."/>
            <person name="Saurin W."/>
            <person name="Artiguenave F."/>
            <person name="Brottier P."/>
            <person name="Bruls T."/>
            <person name="Pelletier E."/>
            <person name="Robert C."/>
            <person name="Wincker P."/>
            <person name="Smith D.R."/>
            <person name="Doucette-Stamm L."/>
            <person name="Rubenfield M."/>
            <person name="Weinstock K."/>
            <person name="Lee H.M."/>
            <person name="Dubois J."/>
            <person name="Rosenthal A."/>
            <person name="Platzer M."/>
            <person name="Nyakatura G."/>
            <person name="Taudien S."/>
            <person name="Rump A."/>
            <person name="Yang H."/>
            <person name="Yu J."/>
            <person name="Wang J."/>
            <person name="Huang G."/>
            <person name="Gu J."/>
            <person name="Hood L."/>
            <person name="Rowen L."/>
            <person name="Madan A."/>
            <person name="Qin S."/>
            <person name="Davis R.W."/>
            <person name="Federspiel N.A."/>
            <person name="Abola A.P."/>
            <person name="Proctor M.J."/>
            <person name="Myers R.M."/>
            <person name="Schmutz J."/>
            <person name="Dickson M."/>
            <person name="Grimwood J."/>
            <person name="Cox D.R."/>
            <person name="Olson M.V."/>
            <person name="Kaul R."/>
            <person name="Raymond C."/>
            <person name="Shimizu N."/>
            <person name="Kawasaki K."/>
            <person name="Minoshima S."/>
            <person name="Evans G.A."/>
            <person name="Athanasiou M."/>
            <person name="Schultz R."/>
            <person name="Roe B.A."/>
            <person name="Chen F."/>
            <person name="Pan H."/>
            <person name="Ramser J."/>
            <person name="Lehrach H."/>
            <person name="Reinhardt R."/>
            <person name="McCombie W.R."/>
            <person name="de la Bastide M."/>
            <person name="Dedhia N."/>
            <person name="Blocker H."/>
            <person name="Hornischer K."/>
            <person name="Nordsiek G."/>
            <person name="Agarwala R."/>
            <person name="Aravind L."/>
            <person name="Bailey J.A."/>
            <person name="Bateman A."/>
            <person name="Batzoglou S."/>
            <person name="Birney E."/>
            <person name="Bork P."/>
            <person name="Brown D.G."/>
            <person name="Burge C.B."/>
            <person name="Cerutti L."/>
            <person name="Chen H.C."/>
            <person name="Church D."/>
            <person name="Clamp M."/>
            <person name="Copley R.R."/>
            <person name="Doerks T."/>
            <person name="Eddy S.R."/>
            <person name="Eichler E.E."/>
            <person name="Furey T.S."/>
            <person name="Galagan J."/>
            <person name="Gilbert J.G."/>
            <person name="Harmon C."/>
            <person name="Hayashizaki Y."/>
            <person name="Haussler D."/>
            <person name="Hermjakob H."/>
            <person name="Hokamp K."/>
            <person name="Jang W."/>
            <person name="Johnson L.S."/>
            <person name="Jones T.A."/>
            <person name="Kasif S."/>
            <person name="Kaspryzk A."/>
            <person name="Kennedy S."/>
            <person name="Kent W.J."/>
            <person name="Kitts P."/>
            <person name="Koonin E.V."/>
            <person name="Korf I."/>
            <person name="Kulp D."/>
            <person name="Lancet D."/>
            <person name="Lowe T.M."/>
            <person name="McLysaght A."/>
            <person name="Mikkelsen T."/>
            <person name="Moran J.V."/>
            <person name="Mulder N."/>
            <person name="Pollara V.J."/>
            <person name="Ponting C.P."/>
            <person name="Schuler G."/>
            <person name="Schultz J."/>
            <person name="Slater G."/>
            <person name="Smit A.F."/>
            <person name="Stupka E."/>
            <person name="Szustakowski J."/>
            <person name="Thierry-Mieg D."/>
            <person name="Thierry-Mieg J."/>
            <person name="Wagner L."/>
            <person name="Wallis J."/>
            <person name="Wheeler R."/>
            <person name="Williams A."/>
            <person name="Wolf Y.I."/>
            <person name="Wolfe K.H."/>
            <person name="Yang S.P."/>
            <person name="Yeh R.F."/>
            <person name="Collins F."/>
            <person name="Guyer M.S."/>
            <person name="Peterson J."/>
            <person name="Felsenfeld A."/>
            <person name="Wetterstrand K.A."/>
            <person name="Patrinos A."/>
            <person name="Morgan M.J."/>
            <person name="de Jong P."/>
            <person name="Catanese J.J."/>
            <person name="Osoegawa K."/>
            <person name="Shizuya H."/>
            <person name="Choi S."/>
            <person name="Chen Y.J."/>
        </authorList>
    </citation>
    <scope>NUCLEOTIDE SEQUENCE [LARGE SCALE GENOMIC DNA]</scope>
</reference>
<dbReference type="ChiTaRS" id="ALDH1A2">
    <property type="organism name" value="human"/>
</dbReference>
<sequence>MDASERGRL</sequence>
<dbReference type="GeneTree" id="ENSGT00940000158898"/>
<reference evidence="1 2" key="2">
    <citation type="journal article" date="2004" name="Nature">
        <title>Finishing the euchromatic sequence of the human genome.</title>
        <authorList>
            <consortium name="International Human Genome Sequencing Consortium"/>
        </authorList>
    </citation>
    <scope>NUCLEOTIDE SEQUENCE [LARGE SCALE GENOMIC DNA]</scope>
</reference>
<reference evidence="1 2" key="3">
    <citation type="journal article" date="2006" name="Nature">
        <title>Analysis of the DNA sequence and duplication history of human chromosome 15.</title>
        <authorList>
            <person name="Zody M.C."/>
            <person name="Garber M."/>
            <person name="Sharpe T."/>
            <person name="Young S.K."/>
            <person name="Rowen L."/>
            <person name="O'Neill K."/>
            <person name="Whittaker C.A."/>
            <person name="Kamal M."/>
            <person name="Chang J.L."/>
            <person name="Cuomo C.A."/>
            <person name="Dewar K."/>
            <person name="FitzGerald M.G."/>
            <person name="Kodira C.D."/>
            <person name="Madan A."/>
            <person name="Qin S."/>
            <person name="Yang X."/>
            <person name="Abbasi N."/>
            <person name="Abouelleil A."/>
            <person name="Arachchi H.M."/>
            <person name="Baradarani L."/>
            <person name="Birditt B."/>
            <person name="Bloom S."/>
            <person name="Bloom T."/>
            <person name="Borowsky M.L."/>
            <person name="Burke J."/>
            <person name="Butler J."/>
            <person name="Cook A."/>
            <person name="DeArellano K."/>
            <person name="DeCaprio D."/>
            <person name="Dorris L.III."/>
            <person name="Dors M."/>
            <person name="Eichler E.E."/>
            <person name="Engels R."/>
            <person name="Fahey J."/>
            <person name="Fleetwood P."/>
            <person name="Friedman C."/>
            <person name="Gearin G."/>
            <person name="Hall J.L."/>
            <person name="Hensley G."/>
            <person name="Johnson E."/>
            <person name="Jones C."/>
            <person name="Kamat A."/>
            <person name="Kaur A."/>
            <person name="Locke D.P."/>
            <person name="Madan A."/>
            <person name="Munson G."/>
            <person name="Jaffe D.B."/>
            <person name="Lui A."/>
            <person name="Macdonald P."/>
            <person name="Mauceli E."/>
            <person name="Naylor J.W."/>
            <person name="Nesbitt R."/>
            <person name="Nicol R."/>
            <person name="O'Leary S.B."/>
            <person name="Ratcliffe A."/>
            <person name="Rounsley S."/>
            <person name="She X."/>
            <person name="Sneddon K.M."/>
            <person name="Stewart S."/>
            <person name="Sougnez C."/>
            <person name="Stone S.M."/>
            <person name="Topham K."/>
            <person name="Vincent D."/>
            <person name="Wang S."/>
            <person name="Zimmer A.R."/>
            <person name="Birren B.W."/>
            <person name="Hood L."/>
            <person name="Lander E.S."/>
            <person name="Nusbaum C."/>
        </authorList>
    </citation>
    <scope>NUCLEOTIDE SEQUENCE [LARGE SCALE GENOMIC DNA]</scope>
</reference>
<reference evidence="1" key="5">
    <citation type="submission" date="2025-09" db="UniProtKB">
        <authorList>
            <consortium name="Ensembl"/>
        </authorList>
    </citation>
    <scope>IDENTIFICATION</scope>
</reference>
<accession>A0A0G2JL97</accession>
<organism evidence="1 2">
    <name type="scientific">Homo sapiens</name>
    <name type="common">Human</name>
    <dbReference type="NCBI Taxonomy" id="9606"/>
    <lineage>
        <taxon>Eukaryota</taxon>
        <taxon>Metazoa</taxon>
        <taxon>Chordata</taxon>
        <taxon>Craniata</taxon>
        <taxon>Vertebrata</taxon>
        <taxon>Euteleostomi</taxon>
        <taxon>Mammalia</taxon>
        <taxon>Eutheria</taxon>
        <taxon>Euarchontoglires</taxon>
        <taxon>Primates</taxon>
        <taxon>Haplorrhini</taxon>
        <taxon>Catarrhini</taxon>
        <taxon>Hominidae</taxon>
        <taxon>Homo</taxon>
    </lineage>
</organism>
<dbReference type="ExpressionAtlas" id="A0A0G2JL97">
    <property type="expression patterns" value="baseline and differential"/>
</dbReference>
<dbReference type="Ensembl" id="ENST00000557967.5">
    <property type="protein sequence ID" value="ENSP00000454028.1"/>
    <property type="gene ID" value="ENSG00000128918.16"/>
</dbReference>
<reference evidence="1" key="4">
    <citation type="submission" date="2025-08" db="UniProtKB">
        <authorList>
            <consortium name="Ensembl"/>
        </authorList>
    </citation>
    <scope>IDENTIFICATION</scope>
</reference>
<dbReference type="Antibodypedia" id="2127">
    <property type="antibodies" value="345 antibodies from 34 providers"/>
</dbReference>
<proteinExistence type="predicted"/>
<protein>
    <submittedName>
        <fullName evidence="1">Aldehyde dehydrogenase 1 family member A2</fullName>
    </submittedName>
</protein>
<dbReference type="EMBL" id="AC012653">
    <property type="status" value="NOT_ANNOTATED_CDS"/>
    <property type="molecule type" value="Genomic_DNA"/>
</dbReference>
<dbReference type="Ensembl" id="ENST00000557967.5">
    <property type="protein sequence ID" value="ENSP00000454028.1"/>
    <property type="gene ID" value="ENSG00000128918.15"/>
</dbReference>
<dbReference type="VEuPathDB" id="HostDB:ENSG00000128918"/>
<dbReference type="OpenTargets" id="ENSG00000128918"/>
<dbReference type="EMBL" id="AC018904">
    <property type="status" value="NOT_ANNOTATED_CDS"/>
    <property type="molecule type" value="Genomic_DNA"/>
</dbReference>
<feature type="non-terminal residue" evidence="1">
    <location>
        <position position="9"/>
    </location>
</feature>